<reference evidence="1" key="1">
    <citation type="submission" date="2021-02" db="EMBL/GenBank/DDBJ databases">
        <authorList>
            <person name="Dougan E. K."/>
            <person name="Rhodes N."/>
            <person name="Thang M."/>
            <person name="Chan C."/>
        </authorList>
    </citation>
    <scope>NUCLEOTIDE SEQUENCE</scope>
</reference>
<evidence type="ECO:0000313" key="2">
    <source>
        <dbReference type="Proteomes" id="UP000601435"/>
    </source>
</evidence>
<name>A0A813CCR1_9DINO</name>
<accession>A0A813CCR1</accession>
<feature type="non-terminal residue" evidence="1">
    <location>
        <position position="1"/>
    </location>
</feature>
<proteinExistence type="predicted"/>
<comment type="caution">
    <text evidence="1">The sequence shown here is derived from an EMBL/GenBank/DDBJ whole genome shotgun (WGS) entry which is preliminary data.</text>
</comment>
<sequence>VLVDNSATSCVRYATNKTAANYTGGPCFNASVDVRLPSCTDVRSRILGSIREDRFLDVRVSGTPTRECLFLWSQV</sequence>
<dbReference type="EMBL" id="CAJNJA010090929">
    <property type="protein sequence ID" value="CAE7940287.1"/>
    <property type="molecule type" value="Genomic_DNA"/>
</dbReference>
<keyword evidence="2" id="KW-1185">Reference proteome</keyword>
<protein>
    <submittedName>
        <fullName evidence="1">Der protein</fullName>
    </submittedName>
</protein>
<dbReference type="AlphaFoldDB" id="A0A813CCR1"/>
<gene>
    <name evidence="1" type="primary">der</name>
    <name evidence="1" type="ORF">SNEC2469_LOCUS33833</name>
</gene>
<organism evidence="1 2">
    <name type="scientific">Symbiodinium necroappetens</name>
    <dbReference type="NCBI Taxonomy" id="1628268"/>
    <lineage>
        <taxon>Eukaryota</taxon>
        <taxon>Sar</taxon>
        <taxon>Alveolata</taxon>
        <taxon>Dinophyceae</taxon>
        <taxon>Suessiales</taxon>
        <taxon>Symbiodiniaceae</taxon>
        <taxon>Symbiodinium</taxon>
    </lineage>
</organism>
<evidence type="ECO:0000313" key="1">
    <source>
        <dbReference type="EMBL" id="CAE7940287.1"/>
    </source>
</evidence>
<dbReference type="Proteomes" id="UP000601435">
    <property type="component" value="Unassembled WGS sequence"/>
</dbReference>